<comment type="caution">
    <text evidence="2">The sequence shown here is derived from an EMBL/GenBank/DDBJ whole genome shotgun (WGS) entry which is preliminary data.</text>
</comment>
<dbReference type="EMBL" id="FNAJ01000001">
    <property type="protein sequence ID" value="SDD41172.1"/>
    <property type="molecule type" value="Genomic_DNA"/>
</dbReference>
<evidence type="ECO:0000256" key="1">
    <source>
        <dbReference type="SAM" id="MobiDB-lite"/>
    </source>
</evidence>
<proteinExistence type="predicted"/>
<sequence>MRFRAGWLLAGAAALTLGTACEERDRGTQGQASGQSTVNDQVAQAQQRSENAFDSARKAQEQASSQQKQAADAQQELQNKQREYQEAQAKAQSASQQAQQTQQRAQQQTQQAQQEAQQAQQEAQQAQRQQSDALAQQNQQARQQSEQLRQQTQQPVAAASSPQAQQQQGAQTQQGSEQQIVGEVLRANDDELLLSSQGEPQLRLQVSPQTQVMVDGRQASAGEIQEGSQVRASYRTDEQSGEPQAVRIEATSQVQPTAPAAPESGQSTPGSQQPTQ</sequence>
<dbReference type="PROSITE" id="PS51257">
    <property type="entry name" value="PROKAR_LIPOPROTEIN"/>
    <property type="match status" value="1"/>
</dbReference>
<accession>A0A511HRM6</accession>
<dbReference type="Proteomes" id="UP000198717">
    <property type="component" value="Unassembled WGS sequence"/>
</dbReference>
<name>A0A511HRM6_9BACT</name>
<keyword evidence="4" id="KW-1185">Reference proteome</keyword>
<gene>
    <name evidence="2" type="ORF">MVI01_69330</name>
    <name evidence="3" type="ORF">SAMN04488504_101780</name>
</gene>
<feature type="region of interest" description="Disordered" evidence="1">
    <location>
        <begin position="22"/>
        <end position="106"/>
    </location>
</feature>
<protein>
    <recommendedName>
        <fullName evidence="6">Lipoprotein</fullName>
    </recommendedName>
</protein>
<feature type="compositionally biased region" description="Low complexity" evidence="1">
    <location>
        <begin position="122"/>
        <end position="179"/>
    </location>
</feature>
<organism evidence="2 5">
    <name type="scientific">Myxococcus virescens</name>
    <dbReference type="NCBI Taxonomy" id="83456"/>
    <lineage>
        <taxon>Bacteria</taxon>
        <taxon>Pseudomonadati</taxon>
        <taxon>Myxococcota</taxon>
        <taxon>Myxococcia</taxon>
        <taxon>Myxococcales</taxon>
        <taxon>Cystobacterineae</taxon>
        <taxon>Myxococcaceae</taxon>
        <taxon>Myxococcus</taxon>
    </lineage>
</organism>
<evidence type="ECO:0000313" key="3">
    <source>
        <dbReference type="EMBL" id="SDD41172.1"/>
    </source>
</evidence>
<dbReference type="Proteomes" id="UP000321224">
    <property type="component" value="Unassembled WGS sequence"/>
</dbReference>
<reference evidence="3 4" key="1">
    <citation type="submission" date="2016-10" db="EMBL/GenBank/DDBJ databases">
        <authorList>
            <person name="Varghese N."/>
            <person name="Submissions S."/>
        </authorList>
    </citation>
    <scope>NUCLEOTIDE SEQUENCE [LARGE SCALE GENOMIC DNA]</scope>
    <source>
        <strain evidence="3 4">DSM 2260</strain>
    </source>
</reference>
<dbReference type="AlphaFoldDB" id="A0A511HRM6"/>
<feature type="compositionally biased region" description="Polar residues" evidence="1">
    <location>
        <begin position="264"/>
        <end position="276"/>
    </location>
</feature>
<evidence type="ECO:0000313" key="4">
    <source>
        <dbReference type="Proteomes" id="UP000198717"/>
    </source>
</evidence>
<evidence type="ECO:0000313" key="2">
    <source>
        <dbReference type="EMBL" id="GEL75149.1"/>
    </source>
</evidence>
<evidence type="ECO:0000313" key="5">
    <source>
        <dbReference type="Proteomes" id="UP000321224"/>
    </source>
</evidence>
<feature type="compositionally biased region" description="Low complexity" evidence="1">
    <location>
        <begin position="86"/>
        <end position="106"/>
    </location>
</feature>
<feature type="compositionally biased region" description="Polar residues" evidence="1">
    <location>
        <begin position="194"/>
        <end position="212"/>
    </location>
</feature>
<feature type="region of interest" description="Disordered" evidence="1">
    <location>
        <begin position="122"/>
        <end position="276"/>
    </location>
</feature>
<evidence type="ECO:0008006" key="6">
    <source>
        <dbReference type="Google" id="ProtNLM"/>
    </source>
</evidence>
<feature type="compositionally biased region" description="Polar residues" evidence="1">
    <location>
        <begin position="28"/>
        <end position="52"/>
    </location>
</feature>
<reference evidence="2 5" key="2">
    <citation type="submission" date="2019-07" db="EMBL/GenBank/DDBJ databases">
        <title>Whole genome shotgun sequence of Myxococcus virescens NBRC 100334.</title>
        <authorList>
            <person name="Hosoyama A."/>
            <person name="Uohara A."/>
            <person name="Ohji S."/>
            <person name="Ichikawa N."/>
        </authorList>
    </citation>
    <scope>NUCLEOTIDE SEQUENCE [LARGE SCALE GENOMIC DNA]</scope>
    <source>
        <strain evidence="2 5">NBRC 100334</strain>
    </source>
</reference>
<feature type="compositionally biased region" description="Low complexity" evidence="1">
    <location>
        <begin position="61"/>
        <end position="78"/>
    </location>
</feature>
<dbReference type="EMBL" id="BJVY01000062">
    <property type="protein sequence ID" value="GEL75149.1"/>
    <property type="molecule type" value="Genomic_DNA"/>
</dbReference>
<dbReference type="RefSeq" id="WP_090485562.1">
    <property type="nucleotide sequence ID" value="NZ_BJVY01000062.1"/>
</dbReference>